<feature type="domain" description="Gfo/Idh/MocA-like oxidoreductase N-terminal" evidence="1">
    <location>
        <begin position="6"/>
        <end position="80"/>
    </location>
</feature>
<dbReference type="Pfam" id="PF01408">
    <property type="entry name" value="GFO_IDH_MocA"/>
    <property type="match status" value="1"/>
</dbReference>
<gene>
    <name evidence="2" type="ORF">AO090009000009</name>
</gene>
<dbReference type="Gene3D" id="3.40.50.720">
    <property type="entry name" value="NAD(P)-binding Rossmann-like Domain"/>
    <property type="match status" value="1"/>
</dbReference>
<proteinExistence type="predicted"/>
<dbReference type="GO" id="GO:0005737">
    <property type="term" value="C:cytoplasm"/>
    <property type="evidence" value="ECO:0007669"/>
    <property type="project" value="TreeGrafter"/>
</dbReference>
<evidence type="ECO:0000313" key="3">
    <source>
        <dbReference type="Proteomes" id="UP000006564"/>
    </source>
</evidence>
<dbReference type="HOGENOM" id="CLU_092469_0_0_1"/>
<organism evidence="2 3">
    <name type="scientific">Aspergillus oryzae (strain ATCC 42149 / RIB 40)</name>
    <name type="common">Yellow koji mold</name>
    <dbReference type="NCBI Taxonomy" id="510516"/>
    <lineage>
        <taxon>Eukaryota</taxon>
        <taxon>Fungi</taxon>
        <taxon>Dikarya</taxon>
        <taxon>Ascomycota</taxon>
        <taxon>Pezizomycotina</taxon>
        <taxon>Eurotiomycetes</taxon>
        <taxon>Eurotiomycetidae</taxon>
        <taxon>Eurotiales</taxon>
        <taxon>Aspergillaceae</taxon>
        <taxon>Aspergillus</taxon>
        <taxon>Aspergillus subgen. Circumdati</taxon>
    </lineage>
</organism>
<accession>Q2UV80</accession>
<dbReference type="STRING" id="510516.Q2UV80"/>
<dbReference type="Proteomes" id="UP000006564">
    <property type="component" value="Chromosome 1"/>
</dbReference>
<evidence type="ECO:0000259" key="1">
    <source>
        <dbReference type="Pfam" id="PF01408"/>
    </source>
</evidence>
<dbReference type="GO" id="GO:0016491">
    <property type="term" value="F:oxidoreductase activity"/>
    <property type="evidence" value="ECO:0007669"/>
    <property type="project" value="TreeGrafter"/>
</dbReference>
<dbReference type="SUPFAM" id="SSF51735">
    <property type="entry name" value="NAD(P)-binding Rossmann-fold domains"/>
    <property type="match status" value="1"/>
</dbReference>
<dbReference type="KEGG" id="aor:AO090009000009"/>
<reference evidence="2 3" key="1">
    <citation type="journal article" date="2005" name="Nature">
        <title>Genome sequencing and analysis of Aspergillus oryzae.</title>
        <authorList>
            <person name="Machida M."/>
            <person name="Asai K."/>
            <person name="Sano M."/>
            <person name="Tanaka T."/>
            <person name="Kumagai T."/>
            <person name="Terai G."/>
            <person name="Kusumoto K."/>
            <person name="Arima T."/>
            <person name="Akita O."/>
            <person name="Kashiwagi Y."/>
            <person name="Abe K."/>
            <person name="Gomi K."/>
            <person name="Horiuchi H."/>
            <person name="Kitamoto K."/>
            <person name="Kobayashi T."/>
            <person name="Takeuchi M."/>
            <person name="Denning D.W."/>
            <person name="Galagan J.E."/>
            <person name="Nierman W.C."/>
            <person name="Yu J."/>
            <person name="Archer D.B."/>
            <person name="Bennett J.W."/>
            <person name="Bhatnagar D."/>
            <person name="Cleveland T.E."/>
            <person name="Fedorova N.D."/>
            <person name="Gotoh O."/>
            <person name="Horikawa H."/>
            <person name="Hosoyama A."/>
            <person name="Ichinomiya M."/>
            <person name="Igarashi R."/>
            <person name="Iwashita K."/>
            <person name="Juvvadi P.R."/>
            <person name="Kato M."/>
            <person name="Kato Y."/>
            <person name="Kin T."/>
            <person name="Kokubun A."/>
            <person name="Maeda H."/>
            <person name="Maeyama N."/>
            <person name="Maruyama J."/>
            <person name="Nagasaki H."/>
            <person name="Nakajima T."/>
            <person name="Oda K."/>
            <person name="Okada K."/>
            <person name="Paulsen I."/>
            <person name="Sakamoto K."/>
            <person name="Sawano T."/>
            <person name="Takahashi M."/>
            <person name="Takase K."/>
            <person name="Terabayashi Y."/>
            <person name="Wortman J."/>
            <person name="Yamada O."/>
            <person name="Yamagata Y."/>
            <person name="Anazawa H."/>
            <person name="Hata Y."/>
            <person name="Koide Y."/>
            <person name="Komori T."/>
            <person name="Koyama Y."/>
            <person name="Minetoki T."/>
            <person name="Suharnan S."/>
            <person name="Tanaka A."/>
            <person name="Isono K."/>
            <person name="Kuhara S."/>
            <person name="Ogasawara N."/>
            <person name="Kikuchi H."/>
        </authorList>
    </citation>
    <scope>NUCLEOTIDE SEQUENCE [LARGE SCALE GENOMIC DNA]</scope>
    <source>
        <strain evidence="3">ATCC 42149 / RIB 40</strain>
    </source>
</reference>
<evidence type="ECO:0000313" key="2">
    <source>
        <dbReference type="EMBL" id="BAE54532.1"/>
    </source>
</evidence>
<dbReference type="GO" id="GO:0000166">
    <property type="term" value="F:nucleotide binding"/>
    <property type="evidence" value="ECO:0007669"/>
    <property type="project" value="InterPro"/>
</dbReference>
<dbReference type="PANTHER" id="PTHR42840:SF7">
    <property type="entry name" value="BINDING ROSSMANN FOLD OXIDOREDUCTASE, PUTATIVE (AFU_ORTHOLOGUE AFUA_4G10190)-RELATED"/>
    <property type="match status" value="1"/>
</dbReference>
<dbReference type="RefSeq" id="XP_023088477.1">
    <property type="nucleotide sequence ID" value="XM_023234178.1"/>
</dbReference>
<protein>
    <submittedName>
        <fullName evidence="2">DNA, SC009</fullName>
    </submittedName>
</protein>
<dbReference type="InterPro" id="IPR036291">
    <property type="entry name" value="NAD(P)-bd_dom_sf"/>
</dbReference>
<dbReference type="Gene3D" id="3.30.360.10">
    <property type="entry name" value="Dihydrodipicolinate Reductase, domain 2"/>
    <property type="match status" value="1"/>
</dbReference>
<sequence length="233" mass="25731">MKHSQLKVAGSCRPNTTRSVEELCNATEVELVLIASNHAFHASHAVLALQANKYVFIEKPIALTLQDTDRIIAADEAAGGARVFIGYMRRYAAAFVDAVKEVGSIEQIRYARVRDIIGPNSVFVAQSGTYPKTFNDYREADTEALRTKTLDDMEQALQAELGIAVTKETHMMWEMLSILGSHDLSAMREIMGMPKGVIGFSPCATVGSPFWRKPRRDSLGCSSSLTYQPDDKQ</sequence>
<dbReference type="InterPro" id="IPR000683">
    <property type="entry name" value="Gfo/Idh/MocA-like_OxRdtase_N"/>
</dbReference>
<keyword evidence="3" id="KW-1185">Reference proteome</keyword>
<name>Q2UV80_ASPOR</name>
<dbReference type="EMBL" id="AP007150">
    <property type="protein sequence ID" value="BAE54532.1"/>
    <property type="molecule type" value="Genomic_DNA"/>
</dbReference>
<dbReference type="PANTHER" id="PTHR42840">
    <property type="entry name" value="NAD(P)-BINDING ROSSMANN-FOLD SUPERFAMILY PROTEIN-RELATED"/>
    <property type="match status" value="1"/>
</dbReference>
<dbReference type="GO" id="GO:0006740">
    <property type="term" value="P:NADPH regeneration"/>
    <property type="evidence" value="ECO:0007669"/>
    <property type="project" value="TreeGrafter"/>
</dbReference>
<dbReference type="AlphaFoldDB" id="Q2UV80"/>
<dbReference type="GeneID" id="35119600"/>